<keyword evidence="7" id="KW-1185">Reference proteome</keyword>
<comment type="caution">
    <text evidence="6">The sequence shown here is derived from an EMBL/GenBank/DDBJ whole genome shotgun (WGS) entry which is preliminary data.</text>
</comment>
<dbReference type="OrthoDB" id="613787at2"/>
<feature type="transmembrane region" description="Helical" evidence="3">
    <location>
        <begin position="339"/>
        <end position="363"/>
    </location>
</feature>
<organism evidence="6 7">
    <name type="scientific">Raineya orbicola</name>
    <dbReference type="NCBI Taxonomy" id="2016530"/>
    <lineage>
        <taxon>Bacteria</taxon>
        <taxon>Pseudomonadati</taxon>
        <taxon>Bacteroidota</taxon>
        <taxon>Cytophagia</taxon>
        <taxon>Cytophagales</taxon>
        <taxon>Raineyaceae</taxon>
        <taxon>Raineya</taxon>
    </lineage>
</organism>
<name>A0A2N3IH71_9BACT</name>
<accession>A0A2N3IH71</accession>
<dbReference type="InterPro" id="IPR052016">
    <property type="entry name" value="Bact_Sigma-Reg"/>
</dbReference>
<evidence type="ECO:0000313" key="7">
    <source>
        <dbReference type="Proteomes" id="UP000233387"/>
    </source>
</evidence>
<dbReference type="InterPro" id="IPR011623">
    <property type="entry name" value="7TMR_DISM_rcpt_extracell_dom1"/>
</dbReference>
<feature type="signal peptide" evidence="4">
    <location>
        <begin position="1"/>
        <end position="23"/>
    </location>
</feature>
<reference evidence="6 7" key="1">
    <citation type="submission" date="2017-06" db="EMBL/GenBank/DDBJ databases">
        <title>Raineya orbicola gen. nov., sp. nov. a slightly thermophilic bacterium of the phylum Bacteroidetes and the description of Raineyaceae fam. nov.</title>
        <authorList>
            <person name="Albuquerque L."/>
            <person name="Polonia A.R.M."/>
            <person name="Barroso C."/>
            <person name="Froufe H.J.C."/>
            <person name="Lage O."/>
            <person name="Lobo-Da-Cunha A."/>
            <person name="Egas C."/>
            <person name="Da Costa M.S."/>
        </authorList>
    </citation>
    <scope>NUCLEOTIDE SEQUENCE [LARGE SCALE GENOMIC DNA]</scope>
    <source>
        <strain evidence="6 7">SPSPC-11</strain>
    </source>
</reference>
<gene>
    <name evidence="6" type="ORF">Rain11_1341</name>
</gene>
<dbReference type="Gene3D" id="3.60.40.10">
    <property type="entry name" value="PPM-type phosphatase domain"/>
    <property type="match status" value="1"/>
</dbReference>
<feature type="chain" id="PRO_5014710300" evidence="4">
    <location>
        <begin position="24"/>
        <end position="728"/>
    </location>
</feature>
<dbReference type="PANTHER" id="PTHR43156">
    <property type="entry name" value="STAGE II SPORULATION PROTEIN E-RELATED"/>
    <property type="match status" value="1"/>
</dbReference>
<feature type="transmembrane region" description="Helical" evidence="3">
    <location>
        <begin position="255"/>
        <end position="274"/>
    </location>
</feature>
<proteinExistence type="predicted"/>
<evidence type="ECO:0000259" key="5">
    <source>
        <dbReference type="SMART" id="SM00331"/>
    </source>
</evidence>
<dbReference type="InterPro" id="IPR011622">
    <property type="entry name" value="7TMR_DISM_rcpt_extracell_dom2"/>
</dbReference>
<keyword evidence="3" id="KW-0812">Transmembrane</keyword>
<feature type="transmembrane region" description="Helical" evidence="3">
    <location>
        <begin position="218"/>
        <end position="235"/>
    </location>
</feature>
<evidence type="ECO:0000256" key="4">
    <source>
        <dbReference type="SAM" id="SignalP"/>
    </source>
</evidence>
<keyword evidence="4" id="KW-0732">Signal</keyword>
<dbReference type="AlphaFoldDB" id="A0A2N3IH71"/>
<keyword evidence="2" id="KW-0175">Coiled coil</keyword>
<keyword evidence="1" id="KW-0378">Hydrolase</keyword>
<dbReference type="InterPro" id="IPR036457">
    <property type="entry name" value="PPM-type-like_dom_sf"/>
</dbReference>
<dbReference type="InterPro" id="IPR001932">
    <property type="entry name" value="PPM-type_phosphatase-like_dom"/>
</dbReference>
<dbReference type="Pfam" id="PF07696">
    <property type="entry name" value="7TMR-DISMED2"/>
    <property type="match status" value="1"/>
</dbReference>
<feature type="transmembrane region" description="Helical" evidence="3">
    <location>
        <begin position="369"/>
        <end position="390"/>
    </location>
</feature>
<dbReference type="Pfam" id="PF07695">
    <property type="entry name" value="7TMR-DISM_7TM"/>
    <property type="match status" value="1"/>
</dbReference>
<feature type="transmembrane region" description="Helical" evidence="3">
    <location>
        <begin position="286"/>
        <end position="306"/>
    </location>
</feature>
<dbReference type="RefSeq" id="WP_101358608.1">
    <property type="nucleotide sequence ID" value="NZ_NKXO01000018.1"/>
</dbReference>
<protein>
    <submittedName>
        <fullName evidence="6">7TM diverse intracellular signaling</fullName>
    </submittedName>
</protein>
<dbReference type="Proteomes" id="UP000233387">
    <property type="component" value="Unassembled WGS sequence"/>
</dbReference>
<evidence type="ECO:0000256" key="1">
    <source>
        <dbReference type="ARBA" id="ARBA00022801"/>
    </source>
</evidence>
<dbReference type="SMART" id="SM00331">
    <property type="entry name" value="PP2C_SIG"/>
    <property type="match status" value="1"/>
</dbReference>
<keyword evidence="3" id="KW-0472">Membrane</keyword>
<dbReference type="PANTHER" id="PTHR43156:SF9">
    <property type="entry name" value="HAMP DOMAIN-CONTAINING PROTEIN"/>
    <property type="match status" value="1"/>
</dbReference>
<dbReference type="Gene3D" id="2.60.40.2380">
    <property type="match status" value="1"/>
</dbReference>
<keyword evidence="3" id="KW-1133">Transmembrane helix</keyword>
<dbReference type="EMBL" id="NKXO01000018">
    <property type="protein sequence ID" value="PKQ69669.1"/>
    <property type="molecule type" value="Genomic_DNA"/>
</dbReference>
<feature type="coiled-coil region" evidence="2">
    <location>
        <begin position="408"/>
        <end position="474"/>
    </location>
</feature>
<feature type="domain" description="PPM-type phosphatase" evidence="5">
    <location>
        <begin position="501"/>
        <end position="728"/>
    </location>
</feature>
<dbReference type="Pfam" id="PF07228">
    <property type="entry name" value="SpoIIE"/>
    <property type="match status" value="1"/>
</dbReference>
<evidence type="ECO:0000256" key="3">
    <source>
        <dbReference type="SAM" id="Phobius"/>
    </source>
</evidence>
<sequence length="728" mass="83715">MKQSYFLKLVVFCWLFSISFVIAQTKPYEIPESIEVENISKYFMYYEDASKLMSLKEISKMEAEKWKPITKDDPNLGFKKINLWLKFQLHNKNNKAETFYLEFDYPLLDKVDIFSQNGESSWEKVINTVGDVVPFSRRPFFYRNLVFPLKLEPFETRTFLIKIDSDSSLQFPAYLYSPPRLIKHIAITEILFGFFYGILLIMGIYNLVLFFAVRNNSYLYYVIYIVFYGTVQAALNGHAFQYLWSNATWWGNTVVPMGLCAGGAGAILFMISFLSTEKYLPRFNKVLWSLAALLGMFSLLGLVLPYSISVRIGTIAMLIVGIVELITGVVVWRIGNKSAIYFILSWAFFLIGIMTVALIAAGVVPNHPFLRVSHLIGAMFQVVGLSFALADRVNTIRKERALAQAEALKALEENARIIKEQNEMLERKVAERTHELKQKQEEILAQNEELQQQREEITAQRDFIEVKNKELTELNTHMSQSIQYASHIQKAILPDETIIRNYVDDFFLIYFPKDVVSGDFYWFSKIENHLFFAAVDCTGHGVPGAFMSMIGNTLLNKIINENKIFDPAQVLSALNEGVITSLRQRETGNNDGMDVCLCRIDIKNEEEFELYFAGARRPLYIFKDDTIIELKGSRSHIGGSGLGIMQTPYETYQYSLQKGDVIYLSTDGYTDNPNPDRQKFGTDKLKTLLLLYGKEPMDRQCYFLKEELLMFQKNAPQRDDILVMGIRL</sequence>
<evidence type="ECO:0000313" key="6">
    <source>
        <dbReference type="EMBL" id="PKQ69669.1"/>
    </source>
</evidence>
<dbReference type="GO" id="GO:0016791">
    <property type="term" value="F:phosphatase activity"/>
    <property type="evidence" value="ECO:0007669"/>
    <property type="project" value="TreeGrafter"/>
</dbReference>
<evidence type="ECO:0000256" key="2">
    <source>
        <dbReference type="SAM" id="Coils"/>
    </source>
</evidence>
<feature type="transmembrane region" description="Helical" evidence="3">
    <location>
        <begin position="190"/>
        <end position="211"/>
    </location>
</feature>
<feature type="transmembrane region" description="Helical" evidence="3">
    <location>
        <begin position="312"/>
        <end position="332"/>
    </location>
</feature>